<dbReference type="EMBL" id="CP121689">
    <property type="protein sequence ID" value="WZL76452.1"/>
    <property type="molecule type" value="Genomic_DNA"/>
</dbReference>
<proteinExistence type="predicted"/>
<dbReference type="InterPro" id="IPR002545">
    <property type="entry name" value="CheW-lke_dom"/>
</dbReference>
<dbReference type="SMART" id="SM00260">
    <property type="entry name" value="CheW"/>
    <property type="match status" value="1"/>
</dbReference>
<dbReference type="Gene3D" id="2.30.30.40">
    <property type="entry name" value="SH3 Domains"/>
    <property type="match status" value="1"/>
</dbReference>
<evidence type="ECO:0000313" key="3">
    <source>
        <dbReference type="Proteomes" id="UP001461341"/>
    </source>
</evidence>
<keyword evidence="3" id="KW-1185">Reference proteome</keyword>
<feature type="domain" description="CheW-like" evidence="1">
    <location>
        <begin position="12"/>
        <end position="152"/>
    </location>
</feature>
<organism evidence="2 3">
    <name type="scientific">Thermatribacter velox</name>
    <dbReference type="NCBI Taxonomy" id="3039681"/>
    <lineage>
        <taxon>Bacteria</taxon>
        <taxon>Pseudomonadati</taxon>
        <taxon>Atribacterota</taxon>
        <taxon>Atribacteria</taxon>
        <taxon>Atribacterales</taxon>
        <taxon>Thermatribacteraceae</taxon>
        <taxon>Thermatribacter</taxon>
    </lineage>
</organism>
<dbReference type="Proteomes" id="UP001461341">
    <property type="component" value="Chromosome"/>
</dbReference>
<dbReference type="RefSeq" id="WP_369018615.1">
    <property type="nucleotide sequence ID" value="NZ_CP121689.1"/>
</dbReference>
<dbReference type="Gene3D" id="2.40.50.180">
    <property type="entry name" value="CheA-289, Domain 4"/>
    <property type="match status" value="1"/>
</dbReference>
<sequence>MSAQESSRHFNEVQLVVFQLGKEYYGVDIHQVQEIIRFQSPTKVPGAPSFVEGVINLRGRVIPIIDLRKRFRLSEKEVTKDTRVIVVEVAPHTVGMVVDAVDEVLRISEDKIEPPSPLIASIQEEYIQGVGKLEDKLVIILDLQKVLSKEEKAKLEEIEENKEN</sequence>
<evidence type="ECO:0000313" key="2">
    <source>
        <dbReference type="EMBL" id="WZL76452.1"/>
    </source>
</evidence>
<dbReference type="CDD" id="cd00732">
    <property type="entry name" value="CheW"/>
    <property type="match status" value="1"/>
</dbReference>
<dbReference type="Pfam" id="PF01584">
    <property type="entry name" value="CheW"/>
    <property type="match status" value="1"/>
</dbReference>
<accession>A0ABZ2YBV2</accession>
<dbReference type="SUPFAM" id="SSF50341">
    <property type="entry name" value="CheW-like"/>
    <property type="match status" value="1"/>
</dbReference>
<name>A0ABZ2YBV2_9BACT</name>
<dbReference type="PROSITE" id="PS50851">
    <property type="entry name" value="CHEW"/>
    <property type="match status" value="1"/>
</dbReference>
<protein>
    <submittedName>
        <fullName evidence="2">Chemotaxis protein CheW</fullName>
    </submittedName>
</protein>
<dbReference type="PANTHER" id="PTHR22617">
    <property type="entry name" value="CHEMOTAXIS SENSOR HISTIDINE KINASE-RELATED"/>
    <property type="match status" value="1"/>
</dbReference>
<gene>
    <name evidence="2" type="ORF">QBE54_01590</name>
</gene>
<reference evidence="2 3" key="1">
    <citation type="submission" date="2023-03" db="EMBL/GenBank/DDBJ databases">
        <title>Novel Species.</title>
        <authorList>
            <person name="Ma S."/>
        </authorList>
    </citation>
    <scope>NUCLEOTIDE SEQUENCE [LARGE SCALE GENOMIC DNA]</scope>
    <source>
        <strain evidence="2 3">B11</strain>
    </source>
</reference>
<dbReference type="InterPro" id="IPR039315">
    <property type="entry name" value="CheW"/>
</dbReference>
<dbReference type="PANTHER" id="PTHR22617:SF23">
    <property type="entry name" value="CHEMOTAXIS PROTEIN CHEW"/>
    <property type="match status" value="1"/>
</dbReference>
<dbReference type="InterPro" id="IPR036061">
    <property type="entry name" value="CheW-like_dom_sf"/>
</dbReference>
<evidence type="ECO:0000259" key="1">
    <source>
        <dbReference type="PROSITE" id="PS50851"/>
    </source>
</evidence>